<organism evidence="3 4">
    <name type="scientific">Adlercreutzia equolifaciens</name>
    <dbReference type="NCBI Taxonomy" id="446660"/>
    <lineage>
        <taxon>Bacteria</taxon>
        <taxon>Bacillati</taxon>
        <taxon>Actinomycetota</taxon>
        <taxon>Coriobacteriia</taxon>
        <taxon>Eggerthellales</taxon>
        <taxon>Eggerthellaceae</taxon>
        <taxon>Adlercreutzia</taxon>
    </lineage>
</organism>
<dbReference type="SUPFAM" id="SSF52540">
    <property type="entry name" value="P-loop containing nucleoside triphosphate hydrolases"/>
    <property type="match status" value="2"/>
</dbReference>
<dbReference type="InterPro" id="IPR027417">
    <property type="entry name" value="P-loop_NTPase"/>
</dbReference>
<dbReference type="Gene3D" id="3.40.50.300">
    <property type="entry name" value="P-loop containing nucleotide triphosphate hydrolases"/>
    <property type="match status" value="2"/>
</dbReference>
<feature type="region of interest" description="Disordered" evidence="1">
    <location>
        <begin position="111"/>
        <end position="171"/>
    </location>
</feature>
<dbReference type="EMBL" id="VJNE01000005">
    <property type="protein sequence ID" value="MZG27717.1"/>
    <property type="molecule type" value="Genomic_DNA"/>
</dbReference>
<proteinExistence type="predicted"/>
<evidence type="ECO:0000313" key="4">
    <source>
        <dbReference type="Proteomes" id="UP000472380"/>
    </source>
</evidence>
<feature type="compositionally biased region" description="Basic and acidic residues" evidence="1">
    <location>
        <begin position="122"/>
        <end position="155"/>
    </location>
</feature>
<reference evidence="3 4" key="1">
    <citation type="submission" date="2019-07" db="EMBL/GenBank/DDBJ databases">
        <title>Draft genome sequence of Adlercreutzia equolifaciens IPLA 37004, a human intestinal strain that does not produces equol from daidzein.</title>
        <authorList>
            <person name="Vazquez L."/>
            <person name="Florez A.B."/>
            <person name="Mayo B."/>
        </authorList>
    </citation>
    <scope>NUCLEOTIDE SEQUENCE [LARGE SCALE GENOMIC DNA]</scope>
    <source>
        <strain evidence="3 4">IPLA 37004</strain>
    </source>
</reference>
<protein>
    <submittedName>
        <fullName evidence="3">ABC-F family ATP-binding cassette domain-containing protein</fullName>
    </submittedName>
</protein>
<keyword evidence="3" id="KW-0067">ATP-binding</keyword>
<comment type="caution">
    <text evidence="3">The sequence shown here is derived from an EMBL/GenBank/DDBJ whole genome shotgun (WGS) entry which is preliminary data.</text>
</comment>
<dbReference type="InterPro" id="IPR003439">
    <property type="entry name" value="ABC_transporter-like_ATP-bd"/>
</dbReference>
<gene>
    <name evidence="3" type="ORF">FM068_03810</name>
</gene>
<dbReference type="GO" id="GO:0005524">
    <property type="term" value="F:ATP binding"/>
    <property type="evidence" value="ECO:0007669"/>
    <property type="project" value="UniProtKB-KW"/>
</dbReference>
<evidence type="ECO:0000256" key="1">
    <source>
        <dbReference type="SAM" id="MobiDB-lite"/>
    </source>
</evidence>
<name>A0A6L8Q354_9ACTN</name>
<feature type="domain" description="ABC transporter" evidence="2">
    <location>
        <begin position="30"/>
        <end position="62"/>
    </location>
</feature>
<dbReference type="PANTHER" id="PTHR42855:SF1">
    <property type="entry name" value="ABC TRANSPORTER DOMAIN-CONTAINING PROTEIN"/>
    <property type="match status" value="1"/>
</dbReference>
<sequence length="328" mass="36328">MSGDGKCAAYDRDAVALRRDLDVEDDWPWRHDTLSCGQQKRLQVACALWQRPDLLVMDEPTNHVDVPTREAVTAALARFKGVGLLISHDRALLDALCSQCLFMAAGQVTARPGGYSQGRGQEQLERETAVRRRDQAKRERKRLAGEAQRRREEASRAAGMRSCRNLDPKDHSGKARVKLAVYTGKDGVAGKLSSRMEGRLSRAEETLASVKVEKRYDGDLWMRAEPSARKVLHRQPELTLALGERRLLVPPFSVGNADHIALTGPNGAGKTTLVSEVARRIDPTVRVLVIPPEPTAEQCRDALSRLASLDSRSRGRVLAVGFLPLLFR</sequence>
<dbReference type="AlphaFoldDB" id="A0A6L8Q354"/>
<dbReference type="Pfam" id="PF00005">
    <property type="entry name" value="ABC_tran"/>
    <property type="match status" value="1"/>
</dbReference>
<dbReference type="PANTHER" id="PTHR42855">
    <property type="entry name" value="ABC TRANSPORTER ATP-BINDING SUBUNIT"/>
    <property type="match status" value="1"/>
</dbReference>
<dbReference type="GO" id="GO:0016887">
    <property type="term" value="F:ATP hydrolysis activity"/>
    <property type="evidence" value="ECO:0007669"/>
    <property type="project" value="InterPro"/>
</dbReference>
<evidence type="ECO:0000259" key="2">
    <source>
        <dbReference type="Pfam" id="PF00005"/>
    </source>
</evidence>
<evidence type="ECO:0000313" key="3">
    <source>
        <dbReference type="EMBL" id="MZG27717.1"/>
    </source>
</evidence>
<accession>A0A6L8Q354</accession>
<keyword evidence="3" id="KW-0547">Nucleotide-binding</keyword>
<dbReference type="InterPro" id="IPR051309">
    <property type="entry name" value="ABCF_ATPase"/>
</dbReference>
<dbReference type="Proteomes" id="UP000472380">
    <property type="component" value="Unassembled WGS sequence"/>
</dbReference>